<keyword evidence="2 8" id="KW-0732">Signal</keyword>
<evidence type="ECO:0000256" key="8">
    <source>
        <dbReference type="SAM" id="SignalP"/>
    </source>
</evidence>
<feature type="domain" description="SEA" evidence="9">
    <location>
        <begin position="794"/>
        <end position="918"/>
    </location>
</feature>
<dbReference type="GeneID" id="113499973"/>
<dbReference type="PANTHER" id="PTHR24039">
    <property type="entry name" value="FIBRILLIN-RELATED"/>
    <property type="match status" value="1"/>
</dbReference>
<dbReference type="InterPro" id="IPR000742">
    <property type="entry name" value="EGF"/>
</dbReference>
<dbReference type="RefSeq" id="XP_026736404.1">
    <property type="nucleotide sequence ID" value="XM_026880603.1"/>
</dbReference>
<dbReference type="PROSITE" id="PS00010">
    <property type="entry name" value="ASX_HYDROXYL"/>
    <property type="match status" value="1"/>
</dbReference>
<dbReference type="GO" id="GO:0005509">
    <property type="term" value="F:calcium ion binding"/>
    <property type="evidence" value="ECO:0007669"/>
    <property type="project" value="InterPro"/>
</dbReference>
<gene>
    <name evidence="12" type="primary">LOC113499973</name>
</gene>
<evidence type="ECO:0000256" key="4">
    <source>
        <dbReference type="ARBA" id="ARBA00023157"/>
    </source>
</evidence>
<feature type="signal peptide" evidence="8">
    <location>
        <begin position="1"/>
        <end position="26"/>
    </location>
</feature>
<feature type="compositionally biased region" description="Acidic residues" evidence="6">
    <location>
        <begin position="334"/>
        <end position="347"/>
    </location>
</feature>
<keyword evidence="11" id="KW-1185">Reference proteome</keyword>
<feature type="domain" description="EGF-like" evidence="10">
    <location>
        <begin position="972"/>
        <end position="1005"/>
    </location>
</feature>
<dbReference type="PROSITE" id="PS01187">
    <property type="entry name" value="EGF_CA"/>
    <property type="match status" value="1"/>
</dbReference>
<dbReference type="PROSITE" id="PS01186">
    <property type="entry name" value="EGF_2"/>
    <property type="match status" value="1"/>
</dbReference>
<dbReference type="AlphaFoldDB" id="A0A7E5W712"/>
<dbReference type="KEGG" id="tnl:113499973"/>
<evidence type="ECO:0000256" key="1">
    <source>
        <dbReference type="ARBA" id="ARBA00022536"/>
    </source>
</evidence>
<keyword evidence="4 5" id="KW-1015">Disulfide bond</keyword>
<evidence type="ECO:0000259" key="9">
    <source>
        <dbReference type="PROSITE" id="PS50024"/>
    </source>
</evidence>
<feature type="disulfide bond" evidence="5">
    <location>
        <begin position="995"/>
        <end position="1004"/>
    </location>
</feature>
<feature type="chain" id="PRO_5028936623" evidence="8">
    <location>
        <begin position="27"/>
        <end position="1229"/>
    </location>
</feature>
<dbReference type="PROSITE" id="PS50026">
    <property type="entry name" value="EGF_3"/>
    <property type="match status" value="2"/>
</dbReference>
<dbReference type="InterPro" id="IPR036364">
    <property type="entry name" value="SEA_dom_sf"/>
</dbReference>
<evidence type="ECO:0000256" key="5">
    <source>
        <dbReference type="PROSITE-ProRule" id="PRU00076"/>
    </source>
</evidence>
<dbReference type="InterPro" id="IPR009030">
    <property type="entry name" value="Growth_fac_rcpt_cys_sf"/>
</dbReference>
<dbReference type="FunCoup" id="A0A7E5W712">
    <property type="interactions" value="7"/>
</dbReference>
<feature type="transmembrane region" description="Helical" evidence="7">
    <location>
        <begin position="1010"/>
        <end position="1035"/>
    </location>
</feature>
<proteinExistence type="predicted"/>
<dbReference type="InterPro" id="IPR000082">
    <property type="entry name" value="SEA_dom"/>
</dbReference>
<dbReference type="InterPro" id="IPR049883">
    <property type="entry name" value="NOTCH1_EGF-like"/>
</dbReference>
<evidence type="ECO:0000256" key="2">
    <source>
        <dbReference type="ARBA" id="ARBA00022729"/>
    </source>
</evidence>
<dbReference type="SUPFAM" id="SSF57184">
    <property type="entry name" value="Growth factor receptor domain"/>
    <property type="match status" value="1"/>
</dbReference>
<dbReference type="SUPFAM" id="SSF82671">
    <property type="entry name" value="SEA domain"/>
    <property type="match status" value="1"/>
</dbReference>
<dbReference type="OrthoDB" id="2015116at2759"/>
<dbReference type="PANTHER" id="PTHR24039:SF52">
    <property type="entry name" value="EGF-LIKE DOMAIN-CONTAINING PROTEIN"/>
    <property type="match status" value="1"/>
</dbReference>
<feature type="region of interest" description="Disordered" evidence="6">
    <location>
        <begin position="291"/>
        <end position="464"/>
    </location>
</feature>
<sequence length="1229" mass="135288">MAVTRWRPRTRACALVIVLCLQVSYGYEQMYTISQLSPKSASIDEYPQGEVLQTNHPDLGLRIESSIDHEEEAVIPHEEVEEHVIIARSADPTVRESRSINIDEIPPSNNEIDNHLELHNKRKYYDIHPTKTMEYLRSDDEVILSSEGFGDRLEFKFPGEGKRVPKARALAPMGPRIRPTAVQPIFATATPREGRQNTEIQNIITGLVKLLNGKVNVQANSQLLRPGRPMASRINNRGPPKLSEGPPIPDFDVPITPPPHHYHPTKTPPPYPFDRPPVYVNLPEQMVPPLNRPGFHRPIPPWQRPRPRPPNRRPNPSLPMYKPNLPPIPNMPDLPDENEKLEEDVANENETTHSENNIHNEESEFPLTIPELNTTETDVKEDEQKDETTTIADTTTTSTTTTTTTTTTTQATTTEKQTTTEKPTTTEKTTTTTQKPSTTTEKTTTSEKPTTTTEKKIEKPKTDKKKDTILIEKDKNKDKFKIDDKFKLNITKDDLLEQAIQIIEPSLIDVKPSSVADAVPTPTNGLISHAPSSTVSTTTSSVEVIETSSINSQPIATSQGIPYQPYRPRPGIVLDDTDFKPHGTRYRPQAEVSVITAPESRPGYGEIFDVTVSAIQGLGEKGGGASVHIENVNLSGHEHDDIIVSPSGEQGFVSIDGKRTYLNLFDSSTPGPSIRPTQVQNLPQSVPPLAPPPLDPTIGTGVAVPADDIPLPPVRRPTRPNPTHHSHQPHSPLHRPQQGFRRPQPTVRIDTCIVGDDSTCDVAQNEKCRTEAGISSCQCRPGYARRIHRDPCRRVVSLLLNLRVDRLYERKVAWDSKLADKESDPYQQLSYEAVRAIDSAFSMTPFSDDFVSGSVNSVHKGDENNRGVYVNLTVLMQETPETSRSAVATDIQKHLLGVIRRRSNNVGASALYVDSPAGSVLPLHDVDECSSPDLNDCHQLATCTNTWGGFRCQCPDSTLDAAPLRAGRDCRACAASHCSERGVCKYAGGQPYCSCSSGYYGSTCEVDGEVVGVAVGASLLAALVIALTLAALLSWSRKWSREQKAVGMGSPIFNYMAANTIKTPPVGQPPYQVSIEERMRWAQIAEAMAQASHYAPEPAQMATRPSSAMFGGYPTLPPVPLPRLGLHGHHAGTLNTVASRANTAASHHNLYGYTNHMATESTSSEASSHVQERADLLVPRPKSRARSMHNQTGIYYDVEYENAGEGIYGTKGIPLSTYTVSRGPPFYRT</sequence>
<evidence type="ECO:0000313" key="11">
    <source>
        <dbReference type="Proteomes" id="UP000322000"/>
    </source>
</evidence>
<evidence type="ECO:0000259" key="10">
    <source>
        <dbReference type="PROSITE" id="PS50026"/>
    </source>
</evidence>
<evidence type="ECO:0000256" key="7">
    <source>
        <dbReference type="SAM" id="Phobius"/>
    </source>
</evidence>
<keyword evidence="1 5" id="KW-0245">EGF-like domain</keyword>
<dbReference type="Proteomes" id="UP000322000">
    <property type="component" value="Chromosome 13"/>
</dbReference>
<dbReference type="CDD" id="cd00054">
    <property type="entry name" value="EGF_CA"/>
    <property type="match status" value="1"/>
</dbReference>
<evidence type="ECO:0000256" key="3">
    <source>
        <dbReference type="ARBA" id="ARBA00022737"/>
    </source>
</evidence>
<dbReference type="CDD" id="cd00053">
    <property type="entry name" value="EGF"/>
    <property type="match status" value="1"/>
</dbReference>
<dbReference type="Gene3D" id="2.10.25.10">
    <property type="entry name" value="Laminin"/>
    <property type="match status" value="1"/>
</dbReference>
<comment type="caution">
    <text evidence="5">Lacks conserved residue(s) required for the propagation of feature annotation.</text>
</comment>
<dbReference type="SMART" id="SM00179">
    <property type="entry name" value="EGF_CA"/>
    <property type="match status" value="1"/>
</dbReference>
<dbReference type="Pfam" id="PF07645">
    <property type="entry name" value="EGF_CA"/>
    <property type="match status" value="1"/>
</dbReference>
<dbReference type="SMART" id="SM00181">
    <property type="entry name" value="EGF"/>
    <property type="match status" value="2"/>
</dbReference>
<feature type="compositionally biased region" description="Low complexity" evidence="6">
    <location>
        <begin position="389"/>
        <end position="452"/>
    </location>
</feature>
<keyword evidence="3" id="KW-0677">Repeat</keyword>
<keyword evidence="7" id="KW-0812">Transmembrane</keyword>
<feature type="region of interest" description="Disordered" evidence="6">
    <location>
        <begin position="228"/>
        <end position="251"/>
    </location>
</feature>
<evidence type="ECO:0000256" key="6">
    <source>
        <dbReference type="SAM" id="MobiDB-lite"/>
    </source>
</evidence>
<feature type="compositionally biased region" description="Basic and acidic residues" evidence="6">
    <location>
        <begin position="350"/>
        <end position="362"/>
    </location>
</feature>
<reference evidence="12" key="1">
    <citation type="submission" date="2025-08" db="UniProtKB">
        <authorList>
            <consortium name="RefSeq"/>
        </authorList>
    </citation>
    <scope>IDENTIFICATION</scope>
</reference>
<feature type="region of interest" description="Disordered" evidence="6">
    <location>
        <begin position="706"/>
        <end position="742"/>
    </location>
</feature>
<evidence type="ECO:0000313" key="12">
    <source>
        <dbReference type="RefSeq" id="XP_026736404.1"/>
    </source>
</evidence>
<dbReference type="FunFam" id="2.10.25.10:FF:000038">
    <property type="entry name" value="Fibrillin 2"/>
    <property type="match status" value="1"/>
</dbReference>
<dbReference type="CTD" id="44011"/>
<dbReference type="PROSITE" id="PS00022">
    <property type="entry name" value="EGF_1"/>
    <property type="match status" value="1"/>
</dbReference>
<dbReference type="InterPro" id="IPR001881">
    <property type="entry name" value="EGF-like_Ca-bd_dom"/>
</dbReference>
<feature type="compositionally biased region" description="Basic residues" evidence="6">
    <location>
        <begin position="716"/>
        <end position="728"/>
    </location>
</feature>
<dbReference type="InParanoid" id="A0A7E5W712"/>
<feature type="compositionally biased region" description="Basic and acidic residues" evidence="6">
    <location>
        <begin position="453"/>
        <end position="464"/>
    </location>
</feature>
<dbReference type="InterPro" id="IPR018097">
    <property type="entry name" value="EGF_Ca-bd_CS"/>
</dbReference>
<protein>
    <submittedName>
        <fullName evidence="12">Uncharacterized protein LOC113499973</fullName>
    </submittedName>
</protein>
<dbReference type="PROSITE" id="PS50024">
    <property type="entry name" value="SEA"/>
    <property type="match status" value="1"/>
</dbReference>
<feature type="domain" description="EGF-like" evidence="10">
    <location>
        <begin position="925"/>
        <end position="971"/>
    </location>
</feature>
<dbReference type="InterPro" id="IPR000152">
    <property type="entry name" value="EGF-type_Asp/Asn_hydroxyl_site"/>
</dbReference>
<keyword evidence="7" id="KW-1133">Transmembrane helix</keyword>
<keyword evidence="7" id="KW-0472">Membrane</keyword>
<name>A0A7E5W712_TRINI</name>
<organism evidence="11 12">
    <name type="scientific">Trichoplusia ni</name>
    <name type="common">Cabbage looper</name>
    <dbReference type="NCBI Taxonomy" id="7111"/>
    <lineage>
        <taxon>Eukaryota</taxon>
        <taxon>Metazoa</taxon>
        <taxon>Ecdysozoa</taxon>
        <taxon>Arthropoda</taxon>
        <taxon>Hexapoda</taxon>
        <taxon>Insecta</taxon>
        <taxon>Pterygota</taxon>
        <taxon>Neoptera</taxon>
        <taxon>Endopterygota</taxon>
        <taxon>Lepidoptera</taxon>
        <taxon>Glossata</taxon>
        <taxon>Ditrysia</taxon>
        <taxon>Noctuoidea</taxon>
        <taxon>Noctuidae</taxon>
        <taxon>Plusiinae</taxon>
        <taxon>Trichoplusia</taxon>
    </lineage>
</organism>
<accession>A0A7E5W712</accession>